<dbReference type="Proteomes" id="UP000269115">
    <property type="component" value="Unassembled WGS sequence"/>
</dbReference>
<dbReference type="AlphaFoldDB" id="A0A9X8EKR4"/>
<comment type="caution">
    <text evidence="3">The sequence shown here is derived from an EMBL/GenBank/DDBJ whole genome shotgun (WGS) entry which is preliminary data.</text>
</comment>
<protein>
    <submittedName>
        <fullName evidence="3">Uncharacterized protein DUF2599</fullName>
    </submittedName>
</protein>
<keyword evidence="2" id="KW-0732">Signal</keyword>
<accession>A0A9X8EKR4</accession>
<evidence type="ECO:0000256" key="2">
    <source>
        <dbReference type="SAM" id="SignalP"/>
    </source>
</evidence>
<name>A0A9X8EKR4_PSEPU</name>
<proteinExistence type="predicted"/>
<dbReference type="EMBL" id="RJUR01000011">
    <property type="protein sequence ID" value="ROQ53770.1"/>
    <property type="molecule type" value="Genomic_DNA"/>
</dbReference>
<feature type="signal peptide" evidence="2">
    <location>
        <begin position="1"/>
        <end position="27"/>
    </location>
</feature>
<evidence type="ECO:0000256" key="1">
    <source>
        <dbReference type="SAM" id="MobiDB-lite"/>
    </source>
</evidence>
<sequence length="164" mass="18398">MPIHLATRACCLLAAVLLTGCIHPSQQSTPHAPGTQASSSELSSVDASPGEAAARARCTRYFESGQWSYRYDPGIRKNAWTLELTPTYCGRRIHQDETNAAYTELYKRYGSDWRWRLDNGGGMRRQLVCHLATARYKKTWNLEPFRPDVSHRVSVAAGCNPTPR</sequence>
<dbReference type="RefSeq" id="WP_123752678.1">
    <property type="nucleotide sequence ID" value="NZ_RJUR01000011.1"/>
</dbReference>
<evidence type="ECO:0000313" key="4">
    <source>
        <dbReference type="Proteomes" id="UP000269115"/>
    </source>
</evidence>
<organism evidence="3 4">
    <name type="scientific">Pseudomonas putida</name>
    <name type="common">Arthrobacter siderocapsulatus</name>
    <dbReference type="NCBI Taxonomy" id="303"/>
    <lineage>
        <taxon>Bacteria</taxon>
        <taxon>Pseudomonadati</taxon>
        <taxon>Pseudomonadota</taxon>
        <taxon>Gammaproteobacteria</taxon>
        <taxon>Pseudomonadales</taxon>
        <taxon>Pseudomonadaceae</taxon>
        <taxon>Pseudomonas</taxon>
    </lineage>
</organism>
<feature type="region of interest" description="Disordered" evidence="1">
    <location>
        <begin position="27"/>
        <end position="46"/>
    </location>
</feature>
<reference evidence="3 4" key="1">
    <citation type="submission" date="2018-11" db="EMBL/GenBank/DDBJ databases">
        <title>Genomic analyses of the natural microbiome of Caenorhabditis elegans.</title>
        <authorList>
            <person name="Samuel B."/>
        </authorList>
    </citation>
    <scope>NUCLEOTIDE SEQUENCE [LARGE SCALE GENOMIC DNA]</scope>
    <source>
        <strain evidence="3 4">BIGb0473</strain>
    </source>
</reference>
<gene>
    <name evidence="3" type="ORF">EDF85_1536</name>
</gene>
<feature type="chain" id="PRO_5040751914" evidence="2">
    <location>
        <begin position="28"/>
        <end position="164"/>
    </location>
</feature>
<dbReference type="Pfam" id="PF10783">
    <property type="entry name" value="DUF2599"/>
    <property type="match status" value="1"/>
</dbReference>
<evidence type="ECO:0000313" key="3">
    <source>
        <dbReference type="EMBL" id="ROQ53770.1"/>
    </source>
</evidence>
<dbReference type="InterPro" id="IPR019719">
    <property type="entry name" value="DUF2599"/>
</dbReference>